<comment type="caution">
    <text evidence="2">The sequence shown here is derived from an EMBL/GenBank/DDBJ whole genome shotgun (WGS) entry which is preliminary data.</text>
</comment>
<reference evidence="2 3" key="1">
    <citation type="submission" date="2015-07" db="EMBL/GenBank/DDBJ databases">
        <title>Comparative genomics of the Sigatoka disease complex on banana suggests a link between parallel evolutionary changes in Pseudocercospora fijiensis and Pseudocercospora eumusae and increased virulence on the banana host.</title>
        <authorList>
            <person name="Chang T.-C."/>
            <person name="Salvucci A."/>
            <person name="Crous P.W."/>
            <person name="Stergiopoulos I."/>
        </authorList>
    </citation>
    <scope>NUCLEOTIDE SEQUENCE [LARGE SCALE GENOMIC DNA]</scope>
    <source>
        <strain evidence="2 3">CBS 116634</strain>
    </source>
</reference>
<evidence type="ECO:0000313" key="3">
    <source>
        <dbReference type="Proteomes" id="UP000073492"/>
    </source>
</evidence>
<organism evidence="2 3">
    <name type="scientific">Pseudocercospora musae</name>
    <dbReference type="NCBI Taxonomy" id="113226"/>
    <lineage>
        <taxon>Eukaryota</taxon>
        <taxon>Fungi</taxon>
        <taxon>Dikarya</taxon>
        <taxon>Ascomycota</taxon>
        <taxon>Pezizomycotina</taxon>
        <taxon>Dothideomycetes</taxon>
        <taxon>Dothideomycetidae</taxon>
        <taxon>Mycosphaerellales</taxon>
        <taxon>Mycosphaerellaceae</taxon>
        <taxon>Pseudocercospora</taxon>
    </lineage>
</organism>
<feature type="compositionally biased region" description="Polar residues" evidence="1">
    <location>
        <begin position="18"/>
        <end position="30"/>
    </location>
</feature>
<evidence type="ECO:0000256" key="1">
    <source>
        <dbReference type="SAM" id="MobiDB-lite"/>
    </source>
</evidence>
<dbReference type="Proteomes" id="UP000073492">
    <property type="component" value="Unassembled WGS sequence"/>
</dbReference>
<dbReference type="EMBL" id="LFZO01000047">
    <property type="protein sequence ID" value="KXT15936.1"/>
    <property type="molecule type" value="Genomic_DNA"/>
</dbReference>
<accession>A0A139IN09</accession>
<proteinExistence type="predicted"/>
<evidence type="ECO:0000313" key="2">
    <source>
        <dbReference type="EMBL" id="KXT15936.1"/>
    </source>
</evidence>
<dbReference type="AlphaFoldDB" id="A0A139IN09"/>
<protein>
    <submittedName>
        <fullName evidence="2">Uncharacterized protein</fullName>
    </submittedName>
</protein>
<name>A0A139IN09_9PEZI</name>
<gene>
    <name evidence="2" type="ORF">AC579_1452</name>
</gene>
<feature type="region of interest" description="Disordered" evidence="1">
    <location>
        <begin position="1"/>
        <end position="32"/>
    </location>
</feature>
<keyword evidence="3" id="KW-1185">Reference proteome</keyword>
<sequence>MVNKTSPSADRKQRKNILPSSAKPTPSISISAHIPTQVRRPIGKLMVQASNIQYCLMHVCSSPLKISVAYSPSGIDWQWSRFRLYRPAFHRCDKCLVHGMNDSAATRVHHQPVSWGVHRTGVRARSRRPIA</sequence>